<keyword evidence="1" id="KW-0472">Membrane</keyword>
<organism evidence="2 3">
    <name type="scientific">Clonostachys byssicola</name>
    <dbReference type="NCBI Taxonomy" id="160290"/>
    <lineage>
        <taxon>Eukaryota</taxon>
        <taxon>Fungi</taxon>
        <taxon>Dikarya</taxon>
        <taxon>Ascomycota</taxon>
        <taxon>Pezizomycotina</taxon>
        <taxon>Sordariomycetes</taxon>
        <taxon>Hypocreomycetidae</taxon>
        <taxon>Hypocreales</taxon>
        <taxon>Bionectriaceae</taxon>
        <taxon>Clonostachys</taxon>
    </lineage>
</organism>
<reference evidence="2 3" key="2">
    <citation type="submission" date="2021-10" db="EMBL/GenBank/DDBJ databases">
        <authorList>
            <person name="Piombo E."/>
        </authorList>
    </citation>
    <scope>NUCLEOTIDE SEQUENCE [LARGE SCALE GENOMIC DNA]</scope>
</reference>
<feature type="transmembrane region" description="Helical" evidence="1">
    <location>
        <begin position="167"/>
        <end position="182"/>
    </location>
</feature>
<reference evidence="3" key="1">
    <citation type="submission" date="2019-06" db="EMBL/GenBank/DDBJ databases">
        <authorList>
            <person name="Broberg M."/>
        </authorList>
    </citation>
    <scope>NUCLEOTIDE SEQUENCE [LARGE SCALE GENOMIC DNA]</scope>
</reference>
<sequence length="368" mass="40067">MADCYKLTAVDDFTKYVEALSDETGYEDSRLQECKTVICQAIYGIGNPDISGIGVAIGYIIGIALGFTLAILLLLQTRLDPPLRSVPSQVLLTGLRSFFNAAAFFSIAVQIATISLLVQKDFGIATSDFGAIEAQIAQAVSVVSLLPLLYPALILSGIDSSRSNPRLFLLNLAAALSFYPFLSRNLHAFGPDDSRPIGDGSGSDVSTADWSKVERLCFADGLDALRGDTLYAAIPPLELAASLVVYLATLWQMCGLVGAHYSPSPVKDQKRHAVVVSAGRVVLWRRRVGEWLRGHRLWAALLMLVPLGLAAPLLWVIFHLRGLQQELARNVEEDYGGNNWGFGQIVAVVLYLPVAVDMFYRGRFGYQV</sequence>
<gene>
    <name evidence="2" type="ORF">CBYS24578_00012556</name>
</gene>
<feature type="transmembrane region" description="Helical" evidence="1">
    <location>
        <begin position="239"/>
        <end position="261"/>
    </location>
</feature>
<proteinExistence type="predicted"/>
<evidence type="ECO:0000313" key="2">
    <source>
        <dbReference type="EMBL" id="CAG9990329.1"/>
    </source>
</evidence>
<evidence type="ECO:0000313" key="3">
    <source>
        <dbReference type="Proteomes" id="UP000754883"/>
    </source>
</evidence>
<keyword evidence="1" id="KW-0812">Transmembrane</keyword>
<dbReference type="EMBL" id="CABFNO020001469">
    <property type="protein sequence ID" value="CAG9990329.1"/>
    <property type="molecule type" value="Genomic_DNA"/>
</dbReference>
<feature type="transmembrane region" description="Helical" evidence="1">
    <location>
        <begin position="340"/>
        <end position="360"/>
    </location>
</feature>
<comment type="caution">
    <text evidence="2">The sequence shown here is derived from an EMBL/GenBank/DDBJ whole genome shotgun (WGS) entry which is preliminary data.</text>
</comment>
<feature type="transmembrane region" description="Helical" evidence="1">
    <location>
        <begin position="297"/>
        <end position="320"/>
    </location>
</feature>
<accession>A0A9N9Y608</accession>
<keyword evidence="1" id="KW-1133">Transmembrane helix</keyword>
<feature type="transmembrane region" description="Helical" evidence="1">
    <location>
        <begin position="53"/>
        <end position="75"/>
    </location>
</feature>
<protein>
    <submittedName>
        <fullName evidence="2">Uncharacterized protein</fullName>
    </submittedName>
</protein>
<name>A0A9N9Y608_9HYPO</name>
<feature type="transmembrane region" description="Helical" evidence="1">
    <location>
        <begin position="95"/>
        <end position="116"/>
    </location>
</feature>
<dbReference type="Proteomes" id="UP000754883">
    <property type="component" value="Unassembled WGS sequence"/>
</dbReference>
<keyword evidence="3" id="KW-1185">Reference proteome</keyword>
<dbReference type="AlphaFoldDB" id="A0A9N9Y608"/>
<feature type="transmembrane region" description="Helical" evidence="1">
    <location>
        <begin position="136"/>
        <end position="155"/>
    </location>
</feature>
<evidence type="ECO:0000256" key="1">
    <source>
        <dbReference type="SAM" id="Phobius"/>
    </source>
</evidence>
<dbReference type="OrthoDB" id="4582561at2759"/>